<feature type="transmembrane region" description="Helical" evidence="2">
    <location>
        <begin position="21"/>
        <end position="38"/>
    </location>
</feature>
<evidence type="ECO:0008006" key="5">
    <source>
        <dbReference type="Google" id="ProtNLM"/>
    </source>
</evidence>
<evidence type="ECO:0000313" key="4">
    <source>
        <dbReference type="Proteomes" id="UP001500483"/>
    </source>
</evidence>
<dbReference type="EMBL" id="BAAAYK010000038">
    <property type="protein sequence ID" value="GAA3363393.1"/>
    <property type="molecule type" value="Genomic_DNA"/>
</dbReference>
<evidence type="ECO:0000256" key="1">
    <source>
        <dbReference type="SAM" id="MobiDB-lite"/>
    </source>
</evidence>
<dbReference type="Proteomes" id="UP001500483">
    <property type="component" value="Unassembled WGS sequence"/>
</dbReference>
<feature type="compositionally biased region" description="Polar residues" evidence="1">
    <location>
        <begin position="57"/>
        <end position="79"/>
    </location>
</feature>
<keyword evidence="2" id="KW-0812">Transmembrane</keyword>
<dbReference type="InterPro" id="IPR021391">
    <property type="entry name" value="DUF3027"/>
</dbReference>
<evidence type="ECO:0000256" key="2">
    <source>
        <dbReference type="SAM" id="Phobius"/>
    </source>
</evidence>
<dbReference type="Pfam" id="PF11228">
    <property type="entry name" value="DUF3027"/>
    <property type="match status" value="1"/>
</dbReference>
<feature type="region of interest" description="Disordered" evidence="1">
    <location>
        <begin position="93"/>
        <end position="131"/>
    </location>
</feature>
<keyword evidence="4" id="KW-1185">Reference proteome</keyword>
<organism evidence="3 4">
    <name type="scientific">Saccharopolyspora gregorii</name>
    <dbReference type="NCBI Taxonomy" id="33914"/>
    <lineage>
        <taxon>Bacteria</taxon>
        <taxon>Bacillati</taxon>
        <taxon>Actinomycetota</taxon>
        <taxon>Actinomycetes</taxon>
        <taxon>Pseudonocardiales</taxon>
        <taxon>Pseudonocardiaceae</taxon>
        <taxon>Saccharopolyspora</taxon>
    </lineage>
</organism>
<reference evidence="4" key="1">
    <citation type="journal article" date="2019" name="Int. J. Syst. Evol. Microbiol.">
        <title>The Global Catalogue of Microorganisms (GCM) 10K type strain sequencing project: providing services to taxonomists for standard genome sequencing and annotation.</title>
        <authorList>
            <consortium name="The Broad Institute Genomics Platform"/>
            <consortium name="The Broad Institute Genome Sequencing Center for Infectious Disease"/>
            <person name="Wu L."/>
            <person name="Ma J."/>
        </authorList>
    </citation>
    <scope>NUCLEOTIDE SEQUENCE [LARGE SCALE GENOMIC DNA]</scope>
    <source>
        <strain evidence="4">JCM 9687</strain>
    </source>
</reference>
<gene>
    <name evidence="3" type="ORF">GCM10020366_55130</name>
</gene>
<feature type="region of interest" description="Disordered" evidence="1">
    <location>
        <begin position="44"/>
        <end position="79"/>
    </location>
</feature>
<accession>A0ABP6RYF6</accession>
<protein>
    <recommendedName>
        <fullName evidence="5">DUF3027 domain-containing protein</fullName>
    </recommendedName>
</protein>
<evidence type="ECO:0000313" key="3">
    <source>
        <dbReference type="EMBL" id="GAA3363393.1"/>
    </source>
</evidence>
<keyword evidence="2" id="KW-0472">Membrane</keyword>
<comment type="caution">
    <text evidence="3">The sequence shown here is derived from an EMBL/GenBank/DDBJ whole genome shotgun (WGS) entry which is preliminary data.</text>
</comment>
<name>A0ABP6RYF6_9PSEU</name>
<proteinExistence type="predicted"/>
<keyword evidence="2" id="KW-1133">Transmembrane helix</keyword>
<sequence length="390" mass="40322">MREHVGHHRSKVWHAARVPNALIGVLAILLAFVLSWYVRRARAQRQSGQQARDDHTCGQTVAQRSSPGKISGSHPESLTRAATASNAYGTIEHVTPMPAPTTDPDAPLGVPGEPSGESTGTQPEPAQPEPARLDPTLAAAVETARAAAEGEAGPAADPIGSPVLTVDAAEAPVGAHVGVEAEGPDAATHYFESNYPGYVGWRWAVTVAIAGPGEPVTVSEVVLLPGQDALTAPAWVPWSERVRPGDLGAGDLLPSAPGDPRLAEGYLSGADQGVESLAHEVGLGRKRVLSHEGRLAAAERWHQGEFGPGSDIAKLAPGACGTCGFFLPLAGSMQAAFGVCGNEIAPADGRVVHVEFGCGAHSEAEVDTSSTVPVAEVVYDDTTLDFESRG</sequence>